<dbReference type="AlphaFoldDB" id="F4P7G6"/>
<evidence type="ECO:0000313" key="8">
    <source>
        <dbReference type="EMBL" id="EGF79127.1"/>
    </source>
</evidence>
<accession>F4P7G6</accession>
<dbReference type="InParanoid" id="F4P7G6"/>
<dbReference type="OMA" id="NCPWILR"/>
<comment type="subunit">
    <text evidence="4 5">Component of the eukaryotic translation initiation factor 3 (eIF-3) complex.</text>
</comment>
<keyword evidence="3 4" id="KW-0648">Protein biosynthesis</keyword>
<dbReference type="HAMAP" id="MF_03004">
    <property type="entry name" value="eIF3e"/>
    <property type="match status" value="1"/>
</dbReference>
<dbReference type="EMBL" id="GL882887">
    <property type="protein sequence ID" value="EGF79127.1"/>
    <property type="molecule type" value="Genomic_DNA"/>
</dbReference>
<dbReference type="SMART" id="SM01186">
    <property type="entry name" value="eIF3_N"/>
    <property type="match status" value="1"/>
</dbReference>
<feature type="region of interest" description="Disordered" evidence="6">
    <location>
        <begin position="428"/>
        <end position="451"/>
    </location>
</feature>
<dbReference type="InterPro" id="IPR000717">
    <property type="entry name" value="PCI_dom"/>
</dbReference>
<dbReference type="GO" id="GO:0071540">
    <property type="term" value="C:eukaryotic translation initiation factor 3 complex, eIF3e"/>
    <property type="evidence" value="ECO:0007669"/>
    <property type="project" value="UniProtKB-UniRule"/>
</dbReference>
<reference evidence="8 9" key="1">
    <citation type="submission" date="2009-12" db="EMBL/GenBank/DDBJ databases">
        <title>The draft genome of Batrachochytrium dendrobatidis.</title>
        <authorList>
            <consortium name="US DOE Joint Genome Institute (JGI-PGF)"/>
            <person name="Kuo A."/>
            <person name="Salamov A."/>
            <person name="Schmutz J."/>
            <person name="Lucas S."/>
            <person name="Pitluck S."/>
            <person name="Rosenblum E."/>
            <person name="Stajich J."/>
            <person name="Eisen M."/>
            <person name="Grigoriev I.V."/>
        </authorList>
    </citation>
    <scope>NUCLEOTIDE SEQUENCE [LARGE SCALE GENOMIC DNA]</scope>
    <source>
        <strain evidence="9">JAM81 / FGSC 10211</strain>
    </source>
</reference>
<dbReference type="SMART" id="SM00088">
    <property type="entry name" value="PINT"/>
    <property type="match status" value="1"/>
</dbReference>
<dbReference type="SUPFAM" id="SSF46785">
    <property type="entry name" value="Winged helix' DNA-binding domain"/>
    <property type="match status" value="1"/>
</dbReference>
<dbReference type="PROSITE" id="PS50250">
    <property type="entry name" value="PCI"/>
    <property type="match status" value="1"/>
</dbReference>
<evidence type="ECO:0000313" key="9">
    <source>
        <dbReference type="Proteomes" id="UP000007241"/>
    </source>
</evidence>
<dbReference type="STRING" id="684364.F4P7G6"/>
<evidence type="ECO:0000256" key="6">
    <source>
        <dbReference type="SAM" id="MobiDB-lite"/>
    </source>
</evidence>
<dbReference type="FunCoup" id="F4P7G6">
    <property type="interactions" value="891"/>
</dbReference>
<feature type="domain" description="PCI" evidence="7">
    <location>
        <begin position="224"/>
        <end position="397"/>
    </location>
</feature>
<dbReference type="PIRSF" id="PIRSF016255">
    <property type="entry name" value="eIF3e_su6"/>
    <property type="match status" value="1"/>
</dbReference>
<dbReference type="GO" id="GO:0003743">
    <property type="term" value="F:translation initiation factor activity"/>
    <property type="evidence" value="ECO:0007669"/>
    <property type="project" value="UniProtKB-UniRule"/>
</dbReference>
<dbReference type="GO" id="GO:0033290">
    <property type="term" value="C:eukaryotic 48S preinitiation complex"/>
    <property type="evidence" value="ECO:0007669"/>
    <property type="project" value="UniProtKB-UniRule"/>
</dbReference>
<dbReference type="GO" id="GO:0005634">
    <property type="term" value="C:nucleus"/>
    <property type="evidence" value="ECO:0000318"/>
    <property type="project" value="GO_Central"/>
</dbReference>
<dbReference type="GO" id="GO:0005852">
    <property type="term" value="C:eukaryotic translation initiation factor 3 complex"/>
    <property type="evidence" value="ECO:0000318"/>
    <property type="project" value="GO_Central"/>
</dbReference>
<evidence type="ECO:0000256" key="4">
    <source>
        <dbReference type="HAMAP-Rule" id="MF_03004"/>
    </source>
</evidence>
<dbReference type="InterPro" id="IPR019010">
    <property type="entry name" value="eIF3e_N"/>
</dbReference>
<evidence type="ECO:0000256" key="5">
    <source>
        <dbReference type="PIRNR" id="PIRNR016255"/>
    </source>
</evidence>
<dbReference type="PANTHER" id="PTHR10317">
    <property type="entry name" value="EUKARYOTIC TRANSLATION INITIATION FACTOR 3 SUBUNIT E"/>
    <property type="match status" value="1"/>
</dbReference>
<evidence type="ECO:0000259" key="7">
    <source>
        <dbReference type="PROSITE" id="PS50250"/>
    </source>
</evidence>
<evidence type="ECO:0000256" key="2">
    <source>
        <dbReference type="ARBA" id="ARBA00022540"/>
    </source>
</evidence>
<dbReference type="InterPro" id="IPR036390">
    <property type="entry name" value="WH_DNA-bd_sf"/>
</dbReference>
<organism evidence="8 9">
    <name type="scientific">Batrachochytrium dendrobatidis (strain JAM81 / FGSC 10211)</name>
    <name type="common">Frog chytrid fungus</name>
    <dbReference type="NCBI Taxonomy" id="684364"/>
    <lineage>
        <taxon>Eukaryota</taxon>
        <taxon>Fungi</taxon>
        <taxon>Fungi incertae sedis</taxon>
        <taxon>Chytridiomycota</taxon>
        <taxon>Chytridiomycota incertae sedis</taxon>
        <taxon>Chytridiomycetes</taxon>
        <taxon>Rhizophydiales</taxon>
        <taxon>Rhizophydiales incertae sedis</taxon>
        <taxon>Batrachochytrium</taxon>
    </lineage>
</organism>
<dbReference type="Pfam" id="PF01399">
    <property type="entry name" value="PCI"/>
    <property type="match status" value="1"/>
</dbReference>
<dbReference type="GO" id="GO:0001732">
    <property type="term" value="P:formation of cytoplasmic translation initiation complex"/>
    <property type="evidence" value="ECO:0007669"/>
    <property type="project" value="UniProtKB-UniRule"/>
</dbReference>
<dbReference type="GO" id="GO:0006413">
    <property type="term" value="P:translational initiation"/>
    <property type="evidence" value="ECO:0000318"/>
    <property type="project" value="GO_Central"/>
</dbReference>
<protein>
    <recommendedName>
        <fullName evidence="4 5">Eukaryotic translation initiation factor 3 subunit E</fullName>
        <shortName evidence="4">eIF3e</shortName>
    </recommendedName>
</protein>
<proteinExistence type="inferred from homology"/>
<evidence type="ECO:0000256" key="1">
    <source>
        <dbReference type="ARBA" id="ARBA00022490"/>
    </source>
</evidence>
<keyword evidence="2 4" id="KW-0396">Initiation factor</keyword>
<keyword evidence="1 4" id="KW-0963">Cytoplasm</keyword>
<dbReference type="CDD" id="cd21378">
    <property type="entry name" value="eIF3E"/>
    <property type="match status" value="1"/>
</dbReference>
<dbReference type="GO" id="GO:0016282">
    <property type="term" value="C:eukaryotic 43S preinitiation complex"/>
    <property type="evidence" value="ECO:0007669"/>
    <property type="project" value="UniProtKB-UniRule"/>
</dbReference>
<keyword evidence="9" id="KW-1185">Reference proteome</keyword>
<dbReference type="GeneID" id="18237473"/>
<dbReference type="OrthoDB" id="417252at2759"/>
<dbReference type="HOGENOM" id="CLU_031132_0_0_1"/>
<dbReference type="RefSeq" id="XP_006680298.1">
    <property type="nucleotide sequence ID" value="XM_006680235.1"/>
</dbReference>
<dbReference type="Pfam" id="PF09440">
    <property type="entry name" value="eIF3_N"/>
    <property type="match status" value="1"/>
</dbReference>
<comment type="function">
    <text evidence="4">Component of the eukaryotic translation initiation factor 3 (eIF-3) complex, which is involved in protein synthesis of a specialized repertoire of mRNAs and, together with other initiation factors, stimulates binding of mRNA and methionyl-tRNAi to the 40S ribosome. The eIF-3 complex specifically targets and initiates translation of a subset of mRNAs involved in cell proliferation.</text>
</comment>
<gene>
    <name evidence="4" type="primary">INT6</name>
    <name evidence="8" type="ORF">BATDEDRAFT_20238</name>
</gene>
<comment type="subcellular location">
    <subcellularLocation>
        <location evidence="4 5">Cytoplasm</location>
    </subcellularLocation>
</comment>
<evidence type="ECO:0000256" key="3">
    <source>
        <dbReference type="ARBA" id="ARBA00022917"/>
    </source>
</evidence>
<name>F4P7G6_BATDJ</name>
<comment type="similarity">
    <text evidence="4 5">Belongs to the eIF-3 subunit E family.</text>
</comment>
<dbReference type="Pfam" id="PF21357">
    <property type="entry name" value="EIF3E_C"/>
    <property type="match status" value="1"/>
</dbReference>
<dbReference type="InterPro" id="IPR016650">
    <property type="entry name" value="eIF3e"/>
</dbReference>
<sequence length="451" mass="52580">MDLTLKITPFLDKHLILPLIEFQEKRQIYNKKDLLKSKHQLLSTTKMMDFTNTVYKELQGTKKNEPGYDKRREHVLATLDDLEKQVNPCMNIIQDPTFVQQMKQDKVANLTLLKDKYKFKPEMLDVLYKYALFQYDAGQYVIASDYLYHFMALSINHDKNNSALWGKLAADIMARNWDGAYGELISLRETIDQSSFPVPSDNNATSNHVQLQQRMWLLHWSLFVFFNHPRGKDGLIDLFFLPAYLNAIQTSCPWLLRYLAAAVIINKRRHNHLKDLVEIIKQESHAYSDPITEFLISLYANFDFDGAQQKLAECEAVFSNDFFLVHFLSEFRESARLFIFEMYCRIHQHIDIRALCDKLNMDSVEGEKWIVNLIRDARMHAKIDSESNTVIMGVQYQSVHQQVMERTKALSFRSSLLAFNIEKRETELHQRRLGHAPTTTPASGGGRKSKK</sequence>
<dbReference type="Proteomes" id="UP000007241">
    <property type="component" value="Unassembled WGS sequence"/>
</dbReference>